<sequence length="207" mass="23333">SLYAALTTAKPDLIILDIGLPDINGREVALKLKQNPRTRGIPILFLTALYSKEDETRKKHMLDDNVLFTKPYDREEFQATIKKLLKDKKKILIVDDQADVLSMLGKRLVAEKYSVIKADNGEDALILARSEHPDLIILDLEMSDMYGGDIARMIKEDPETADIPVMFLTGMFPKEDEEKGGHVIAGHVLFAKPYDARELVTVIKELL</sequence>
<dbReference type="GO" id="GO:0000160">
    <property type="term" value="P:phosphorelay signal transduction system"/>
    <property type="evidence" value="ECO:0007669"/>
    <property type="project" value="InterPro"/>
</dbReference>
<protein>
    <recommendedName>
        <fullName evidence="2">Response regulatory domain-containing protein</fullName>
    </recommendedName>
</protein>
<dbReference type="SUPFAM" id="SSF52172">
    <property type="entry name" value="CheY-like"/>
    <property type="match status" value="2"/>
</dbReference>
<proteinExistence type="predicted"/>
<organism evidence="3">
    <name type="scientific">marine sediment metagenome</name>
    <dbReference type="NCBI Taxonomy" id="412755"/>
    <lineage>
        <taxon>unclassified sequences</taxon>
        <taxon>metagenomes</taxon>
        <taxon>ecological metagenomes</taxon>
    </lineage>
</organism>
<dbReference type="InterPro" id="IPR001789">
    <property type="entry name" value="Sig_transdc_resp-reg_receiver"/>
</dbReference>
<dbReference type="PANTHER" id="PTHR44591">
    <property type="entry name" value="STRESS RESPONSE REGULATOR PROTEIN 1"/>
    <property type="match status" value="1"/>
</dbReference>
<dbReference type="AlphaFoldDB" id="A0A0F9DU69"/>
<dbReference type="PANTHER" id="PTHR44591:SF3">
    <property type="entry name" value="RESPONSE REGULATORY DOMAIN-CONTAINING PROTEIN"/>
    <property type="match status" value="1"/>
</dbReference>
<feature type="domain" description="Response regulatory" evidence="2">
    <location>
        <begin position="90"/>
        <end position="207"/>
    </location>
</feature>
<evidence type="ECO:0000259" key="2">
    <source>
        <dbReference type="PROSITE" id="PS50110"/>
    </source>
</evidence>
<gene>
    <name evidence="3" type="ORF">LCGC14_2236860</name>
</gene>
<evidence type="ECO:0000256" key="1">
    <source>
        <dbReference type="ARBA" id="ARBA00022553"/>
    </source>
</evidence>
<name>A0A0F9DU69_9ZZZZ</name>
<keyword evidence="1" id="KW-0597">Phosphoprotein</keyword>
<dbReference type="Gene3D" id="3.40.50.2300">
    <property type="match status" value="2"/>
</dbReference>
<feature type="domain" description="Response regulatory" evidence="2">
    <location>
        <begin position="1"/>
        <end position="85"/>
    </location>
</feature>
<dbReference type="PROSITE" id="PS50110">
    <property type="entry name" value="RESPONSE_REGULATORY"/>
    <property type="match status" value="2"/>
</dbReference>
<dbReference type="SMART" id="SM00448">
    <property type="entry name" value="REC"/>
    <property type="match status" value="1"/>
</dbReference>
<accession>A0A0F9DU69</accession>
<dbReference type="InterPro" id="IPR050595">
    <property type="entry name" value="Bact_response_regulator"/>
</dbReference>
<dbReference type="EMBL" id="LAZR01030214">
    <property type="protein sequence ID" value="KKL57291.1"/>
    <property type="molecule type" value="Genomic_DNA"/>
</dbReference>
<feature type="non-terminal residue" evidence="3">
    <location>
        <position position="1"/>
    </location>
</feature>
<dbReference type="Pfam" id="PF00072">
    <property type="entry name" value="Response_reg"/>
    <property type="match status" value="2"/>
</dbReference>
<reference evidence="3" key="1">
    <citation type="journal article" date="2015" name="Nature">
        <title>Complex archaea that bridge the gap between prokaryotes and eukaryotes.</title>
        <authorList>
            <person name="Spang A."/>
            <person name="Saw J.H."/>
            <person name="Jorgensen S.L."/>
            <person name="Zaremba-Niedzwiedzka K."/>
            <person name="Martijn J."/>
            <person name="Lind A.E."/>
            <person name="van Eijk R."/>
            <person name="Schleper C."/>
            <person name="Guy L."/>
            <person name="Ettema T.J."/>
        </authorList>
    </citation>
    <scope>NUCLEOTIDE SEQUENCE</scope>
</reference>
<comment type="caution">
    <text evidence="3">The sequence shown here is derived from an EMBL/GenBank/DDBJ whole genome shotgun (WGS) entry which is preliminary data.</text>
</comment>
<evidence type="ECO:0000313" key="3">
    <source>
        <dbReference type="EMBL" id="KKL57291.1"/>
    </source>
</evidence>
<dbReference type="InterPro" id="IPR011006">
    <property type="entry name" value="CheY-like_superfamily"/>
</dbReference>